<evidence type="ECO:0000256" key="2">
    <source>
        <dbReference type="SAM" id="MobiDB-lite"/>
    </source>
</evidence>
<reference evidence="5" key="1">
    <citation type="submission" date="2017-11" db="EMBL/GenBank/DDBJ databases">
        <title>Phenotypic and genomic properties of facultatively anaerobic sulfur-reducing natronoarchaea from hypersaline soda lakes.</title>
        <authorList>
            <person name="Sorokin D.Y."/>
            <person name="Kublanov I.V."/>
            <person name="Roman P."/>
            <person name="Sinninghe Damste J.S."/>
            <person name="Golyshin P.N."/>
            <person name="Rojo D."/>
            <person name="Ciordia S."/>
            <person name="Mena M.D.C."/>
            <person name="Ferrer M."/>
            <person name="Messina E."/>
            <person name="Smedile F."/>
            <person name="La Spada G."/>
            <person name="La Cono V."/>
            <person name="Yakimov M.M."/>
        </authorList>
    </citation>
    <scope>NUCLEOTIDE SEQUENCE [LARGE SCALE GENOMIC DNA]</scope>
    <source>
        <strain evidence="5">AArc-Sl</strain>
    </source>
</reference>
<dbReference type="OrthoDB" id="295776at2157"/>
<gene>
    <name evidence="4" type="ORF">AArcSl_0628</name>
</gene>
<dbReference type="PANTHER" id="PTHR43428">
    <property type="entry name" value="ARSENATE REDUCTASE"/>
    <property type="match status" value="1"/>
</dbReference>
<dbReference type="KEGG" id="hdf:AArcSl_0628"/>
<dbReference type="SMART" id="SM00226">
    <property type="entry name" value="LMWPc"/>
    <property type="match status" value="1"/>
</dbReference>
<dbReference type="AlphaFoldDB" id="A0A343TGQ6"/>
<evidence type="ECO:0000313" key="4">
    <source>
        <dbReference type="EMBL" id="AUX08278.1"/>
    </source>
</evidence>
<evidence type="ECO:0000313" key="5">
    <source>
        <dbReference type="Proteomes" id="UP000263012"/>
    </source>
</evidence>
<proteinExistence type="predicted"/>
<keyword evidence="4" id="KW-0378">Hydrolase</keyword>
<dbReference type="PANTHER" id="PTHR43428:SF1">
    <property type="entry name" value="ARSENATE REDUCTASE"/>
    <property type="match status" value="1"/>
</dbReference>
<feature type="region of interest" description="Disordered" evidence="2">
    <location>
        <begin position="1"/>
        <end position="28"/>
    </location>
</feature>
<dbReference type="EC" id="3.1.3.48" evidence="4"/>
<dbReference type="RefSeq" id="WP_119814919.1">
    <property type="nucleotide sequence ID" value="NZ_CP025066.1"/>
</dbReference>
<evidence type="ECO:0000259" key="3">
    <source>
        <dbReference type="SMART" id="SM00226"/>
    </source>
</evidence>
<protein>
    <submittedName>
        <fullName evidence="4">Protein-tyrosine-phosphatase</fullName>
        <ecNumber evidence="4">3.1.3.48</ecNumber>
    </submittedName>
</protein>
<sequence>MTQPDDTPTIESTEPTNGSVPTSDPESIATDPVTLAFVCVQNAGRSQMAAAFARRERDRRGLRGRVRIVTGGTRPADAVHEVVVDAMYERGIDIADRTPREITPAELEAVDIVVTMGCSASGICPATWNGEGRDWDLDDPHGRPLEDVVRIREEIERLVEDLFDEIEADAGRSS</sequence>
<dbReference type="Pfam" id="PF01451">
    <property type="entry name" value="LMWPc"/>
    <property type="match status" value="1"/>
</dbReference>
<dbReference type="Proteomes" id="UP000263012">
    <property type="component" value="Chromosome"/>
</dbReference>
<evidence type="ECO:0000256" key="1">
    <source>
        <dbReference type="ARBA" id="ARBA00022849"/>
    </source>
</evidence>
<accession>A0A343TGQ6</accession>
<feature type="domain" description="Phosphotyrosine protein phosphatase I" evidence="3">
    <location>
        <begin position="33"/>
        <end position="165"/>
    </location>
</feature>
<dbReference type="EMBL" id="CP025066">
    <property type="protein sequence ID" value="AUX08278.1"/>
    <property type="molecule type" value="Genomic_DNA"/>
</dbReference>
<dbReference type="GO" id="GO:0004725">
    <property type="term" value="F:protein tyrosine phosphatase activity"/>
    <property type="evidence" value="ECO:0007669"/>
    <property type="project" value="UniProtKB-EC"/>
</dbReference>
<dbReference type="SUPFAM" id="SSF52788">
    <property type="entry name" value="Phosphotyrosine protein phosphatases I"/>
    <property type="match status" value="1"/>
</dbReference>
<keyword evidence="1" id="KW-0059">Arsenical resistance</keyword>
<name>A0A343TGQ6_9EURY</name>
<dbReference type="GeneID" id="37876965"/>
<organism evidence="4 5">
    <name type="scientific">Halalkaliarchaeum desulfuricum</name>
    <dbReference type="NCBI Taxonomy" id="2055893"/>
    <lineage>
        <taxon>Archaea</taxon>
        <taxon>Methanobacteriati</taxon>
        <taxon>Methanobacteriota</taxon>
        <taxon>Stenosarchaea group</taxon>
        <taxon>Halobacteria</taxon>
        <taxon>Halobacteriales</taxon>
        <taxon>Haloferacaceae</taxon>
        <taxon>Halalkaliarchaeum</taxon>
    </lineage>
</organism>
<dbReference type="InterPro" id="IPR036196">
    <property type="entry name" value="Ptyr_pPase_sf"/>
</dbReference>
<dbReference type="GO" id="GO:0046685">
    <property type="term" value="P:response to arsenic-containing substance"/>
    <property type="evidence" value="ECO:0007669"/>
    <property type="project" value="UniProtKB-KW"/>
</dbReference>
<dbReference type="InterPro" id="IPR023485">
    <property type="entry name" value="Ptyr_pPase"/>
</dbReference>
<keyword evidence="5" id="KW-1185">Reference proteome</keyword>
<dbReference type="Gene3D" id="3.40.50.2300">
    <property type="match status" value="1"/>
</dbReference>
<feature type="compositionally biased region" description="Polar residues" evidence="2">
    <location>
        <begin position="1"/>
        <end position="25"/>
    </location>
</feature>